<comment type="similarity">
    <text evidence="1">Belongs to the 'phage' integrase family.</text>
</comment>
<dbReference type="InterPro" id="IPR050090">
    <property type="entry name" value="Tyrosine_recombinase_XerCD"/>
</dbReference>
<dbReference type="InterPro" id="IPR002104">
    <property type="entry name" value="Integrase_catalytic"/>
</dbReference>
<dbReference type="AlphaFoldDB" id="A0A087BEB9"/>
<dbReference type="eggNOG" id="COG0582">
    <property type="taxonomic scope" value="Bacteria"/>
</dbReference>
<feature type="domain" description="Tyr recombinase" evidence="4">
    <location>
        <begin position="109"/>
        <end position="297"/>
    </location>
</feature>
<organism evidence="5 6">
    <name type="scientific">Bifidobacterium magnum</name>
    <dbReference type="NCBI Taxonomy" id="1692"/>
    <lineage>
        <taxon>Bacteria</taxon>
        <taxon>Bacillati</taxon>
        <taxon>Actinomycetota</taxon>
        <taxon>Actinomycetes</taxon>
        <taxon>Bifidobacteriales</taxon>
        <taxon>Bifidobacteriaceae</taxon>
        <taxon>Bifidobacterium</taxon>
    </lineage>
</organism>
<evidence type="ECO:0000313" key="5">
    <source>
        <dbReference type="EMBL" id="KFI69369.1"/>
    </source>
</evidence>
<keyword evidence="6" id="KW-1185">Reference proteome</keyword>
<evidence type="ECO:0000256" key="1">
    <source>
        <dbReference type="ARBA" id="ARBA00008857"/>
    </source>
</evidence>
<dbReference type="Gene3D" id="1.10.150.130">
    <property type="match status" value="1"/>
</dbReference>
<dbReference type="Proteomes" id="UP000029052">
    <property type="component" value="Unassembled WGS sequence"/>
</dbReference>
<dbReference type="GO" id="GO:0006310">
    <property type="term" value="P:DNA recombination"/>
    <property type="evidence" value="ECO:0007669"/>
    <property type="project" value="UniProtKB-KW"/>
</dbReference>
<keyword evidence="3" id="KW-0233">DNA recombination</keyword>
<dbReference type="InterPro" id="IPR013762">
    <property type="entry name" value="Integrase-like_cat_sf"/>
</dbReference>
<dbReference type="EMBL" id="JGZB01000002">
    <property type="protein sequence ID" value="KFI69369.1"/>
    <property type="molecule type" value="Genomic_DNA"/>
</dbReference>
<dbReference type="RefSeq" id="WP_022859749.1">
    <property type="nucleotide sequence ID" value="NZ_JGZB01000002.1"/>
</dbReference>
<dbReference type="STRING" id="1692.BMAGN_1145"/>
<dbReference type="PANTHER" id="PTHR30349:SF64">
    <property type="entry name" value="PROPHAGE INTEGRASE INTD-RELATED"/>
    <property type="match status" value="1"/>
</dbReference>
<evidence type="ECO:0000256" key="3">
    <source>
        <dbReference type="ARBA" id="ARBA00023172"/>
    </source>
</evidence>
<keyword evidence="2" id="KW-0238">DNA-binding</keyword>
<proteinExistence type="inferred from homology"/>
<dbReference type="Pfam" id="PF00589">
    <property type="entry name" value="Phage_integrase"/>
    <property type="match status" value="1"/>
</dbReference>
<comment type="caution">
    <text evidence="5">The sequence shown here is derived from an EMBL/GenBank/DDBJ whole genome shotgun (WGS) entry which is preliminary data.</text>
</comment>
<dbReference type="PANTHER" id="PTHR30349">
    <property type="entry name" value="PHAGE INTEGRASE-RELATED"/>
    <property type="match status" value="1"/>
</dbReference>
<evidence type="ECO:0000259" key="4">
    <source>
        <dbReference type="PROSITE" id="PS51898"/>
    </source>
</evidence>
<dbReference type="CDD" id="cd01189">
    <property type="entry name" value="INT_ICEBs1_C_like"/>
    <property type="match status" value="1"/>
</dbReference>
<gene>
    <name evidence="5" type="ORF">BMAGN_1145</name>
</gene>
<dbReference type="Gene3D" id="1.10.443.10">
    <property type="entry name" value="Intergrase catalytic core"/>
    <property type="match status" value="1"/>
</dbReference>
<dbReference type="PROSITE" id="PS51898">
    <property type="entry name" value="TYR_RECOMBINASE"/>
    <property type="match status" value="1"/>
</dbReference>
<dbReference type="GO" id="GO:0003677">
    <property type="term" value="F:DNA binding"/>
    <property type="evidence" value="ECO:0007669"/>
    <property type="project" value="UniProtKB-KW"/>
</dbReference>
<evidence type="ECO:0000313" key="6">
    <source>
        <dbReference type="Proteomes" id="UP000029052"/>
    </source>
</evidence>
<evidence type="ECO:0000256" key="2">
    <source>
        <dbReference type="ARBA" id="ARBA00023125"/>
    </source>
</evidence>
<dbReference type="InterPro" id="IPR011010">
    <property type="entry name" value="DNA_brk_join_enz"/>
</dbReference>
<accession>A0A087BEB9</accession>
<dbReference type="GO" id="GO:0015074">
    <property type="term" value="P:DNA integration"/>
    <property type="evidence" value="ECO:0007669"/>
    <property type="project" value="InterPro"/>
</dbReference>
<protein>
    <submittedName>
        <fullName evidence="5">Phage integrase</fullName>
    </submittedName>
</protein>
<name>A0A087BEB9_9BIFI</name>
<reference evidence="5 6" key="1">
    <citation type="submission" date="2014-03" db="EMBL/GenBank/DDBJ databases">
        <title>Genomics of Bifidobacteria.</title>
        <authorList>
            <person name="Ventura M."/>
            <person name="Milani C."/>
            <person name="Lugli G.A."/>
        </authorList>
    </citation>
    <scope>NUCLEOTIDE SEQUENCE [LARGE SCALE GENOMIC DNA]</scope>
    <source>
        <strain evidence="5 6">LMG 11591</strain>
    </source>
</reference>
<sequence>MHKNQTLAGYFKEWMETYKLGAVRDVTYHKYELTHRQIRELVPGLRMSGLTRTTYQHLLNEYARNHERQTVLDFHHHVKAAITDAVDEGLLKSDPTRKVVIKGTVSRSHKPKFLSQAELKDLLAELELDNKISWDYLILLIAKTGLRFAEALALTPADFDFENQTLSVNKTWNYKSERGGFAPTKNRSSVRKIRMDWQIIMVFSQLLKGLPRNQPFFVQNKKVYNATVNDRLERLCERACIPTISLHGLRHTHASLLLYAGVSIASVAKRLGHSNMTTTQSTYLHIIQELENKDTDKLMQFLSSL</sequence>
<dbReference type="SUPFAM" id="SSF56349">
    <property type="entry name" value="DNA breaking-rejoining enzymes"/>
    <property type="match status" value="1"/>
</dbReference>
<dbReference type="InterPro" id="IPR010998">
    <property type="entry name" value="Integrase_recombinase_N"/>
</dbReference>